<dbReference type="GO" id="GO:0050661">
    <property type="term" value="F:NADP binding"/>
    <property type="evidence" value="ECO:0007669"/>
    <property type="project" value="UniProtKB-UniRule"/>
</dbReference>
<name>A0A212A717_9RHOB</name>
<dbReference type="InterPro" id="IPR002811">
    <property type="entry name" value="Asp_DH"/>
</dbReference>
<proteinExistence type="inferred from homology"/>
<dbReference type="SUPFAM" id="SSF51735">
    <property type="entry name" value="NAD(P)-binding Rossmann-fold domains"/>
    <property type="match status" value="1"/>
</dbReference>
<dbReference type="InterPro" id="IPR020626">
    <property type="entry name" value="Asp_DH_prok"/>
</dbReference>
<dbReference type="InterPro" id="IPR005106">
    <property type="entry name" value="Asp/hSer_DH_NAD-bd"/>
</dbReference>
<keyword evidence="10" id="KW-1185">Reference proteome</keyword>
<evidence type="ECO:0000256" key="3">
    <source>
        <dbReference type="ARBA" id="ARBA00022857"/>
    </source>
</evidence>
<dbReference type="Pfam" id="PF01958">
    <property type="entry name" value="Asp_DH_C"/>
    <property type="match status" value="1"/>
</dbReference>
<dbReference type="NCBIfam" id="NF009828">
    <property type="entry name" value="PRK13303.1-3"/>
    <property type="match status" value="1"/>
</dbReference>
<dbReference type="OrthoDB" id="8456681at2"/>
<evidence type="ECO:0000256" key="4">
    <source>
        <dbReference type="ARBA" id="ARBA00023002"/>
    </source>
</evidence>
<evidence type="ECO:0000256" key="1">
    <source>
        <dbReference type="ARBA" id="ARBA00008331"/>
    </source>
</evidence>
<dbReference type="GO" id="GO:0033735">
    <property type="term" value="F:aspartate dehydrogenase [NAD(P)+] activity"/>
    <property type="evidence" value="ECO:0007669"/>
    <property type="project" value="UniProtKB-EC"/>
</dbReference>
<dbReference type="GO" id="GO:0009435">
    <property type="term" value="P:NAD+ biosynthetic process"/>
    <property type="evidence" value="ECO:0007669"/>
    <property type="project" value="UniProtKB-UniRule"/>
</dbReference>
<accession>A0A212A717</accession>
<keyword evidence="4 6" id="KW-0560">Oxidoreductase</keyword>
<feature type="active site" evidence="6">
    <location>
        <position position="242"/>
    </location>
</feature>
<evidence type="ECO:0000259" key="8">
    <source>
        <dbReference type="Pfam" id="PF03447"/>
    </source>
</evidence>
<dbReference type="InterPro" id="IPR011182">
    <property type="entry name" value="L-Asp_DH"/>
</dbReference>
<dbReference type="PANTHER" id="PTHR31873:SF6">
    <property type="entry name" value="ASPARTATE DEHYDROGENASE DOMAIN-CONTAINING PROTEIN"/>
    <property type="match status" value="1"/>
</dbReference>
<comment type="caution">
    <text evidence="9">The sequence shown here is derived from an EMBL/GenBank/DDBJ whole genome shotgun (WGS) entry which is preliminary data.</text>
</comment>
<dbReference type="EC" id="1.4.1.21" evidence="6"/>
<dbReference type="InterPro" id="IPR036291">
    <property type="entry name" value="NAD(P)-bd_dom_sf"/>
</dbReference>
<dbReference type="UniPathway" id="UPA00253">
    <property type="reaction ID" value="UER00456"/>
</dbReference>
<evidence type="ECO:0000313" key="10">
    <source>
        <dbReference type="Proteomes" id="UP000196878"/>
    </source>
</evidence>
<dbReference type="PANTHER" id="PTHR31873">
    <property type="entry name" value="L-ASPARTATE DEHYDROGENASE-RELATED"/>
    <property type="match status" value="1"/>
</dbReference>
<keyword evidence="5 6" id="KW-0520">NAD</keyword>
<evidence type="ECO:0000256" key="2">
    <source>
        <dbReference type="ARBA" id="ARBA00022642"/>
    </source>
</evidence>
<feature type="binding site" evidence="6">
    <location>
        <position position="146"/>
    </location>
    <ligand>
        <name>NAD(+)</name>
        <dbReference type="ChEBI" id="CHEBI:57540"/>
    </ligand>
</feature>
<dbReference type="Proteomes" id="UP000196878">
    <property type="component" value="Unassembled WGS sequence"/>
</dbReference>
<keyword evidence="3 6" id="KW-0521">NADP</keyword>
<dbReference type="GO" id="GO:0051287">
    <property type="term" value="F:NAD binding"/>
    <property type="evidence" value="ECO:0007669"/>
    <property type="project" value="UniProtKB-UniRule"/>
</dbReference>
<dbReference type="Pfam" id="PF03447">
    <property type="entry name" value="NAD_binding_3"/>
    <property type="match status" value="1"/>
</dbReference>
<feature type="domain" description="Aspartate dehydrogenase" evidence="7">
    <location>
        <begin position="190"/>
        <end position="277"/>
    </location>
</feature>
<dbReference type="HAMAP" id="MF_01265">
    <property type="entry name" value="NadX"/>
    <property type="match status" value="1"/>
</dbReference>
<keyword evidence="2 6" id="KW-0662">Pyridine nucleotide biosynthesis</keyword>
<dbReference type="AlphaFoldDB" id="A0A212A717"/>
<comment type="pathway">
    <text evidence="6">Cofactor biosynthesis; NAD(+) biosynthesis; iminoaspartate from L-aspartate (dehydrogenase route): step 1/1.</text>
</comment>
<comment type="function">
    <text evidence="6">Specifically catalyzes the NAD or NADP-dependent dehydrogenation of L-aspartate to iminoaspartate.</text>
</comment>
<comment type="catalytic activity">
    <reaction evidence="6">
        <text>L-aspartate + NAD(+) + H2O = oxaloacetate + NH4(+) + NADH + H(+)</text>
        <dbReference type="Rhea" id="RHEA:11788"/>
        <dbReference type="ChEBI" id="CHEBI:15377"/>
        <dbReference type="ChEBI" id="CHEBI:15378"/>
        <dbReference type="ChEBI" id="CHEBI:16452"/>
        <dbReference type="ChEBI" id="CHEBI:28938"/>
        <dbReference type="ChEBI" id="CHEBI:29991"/>
        <dbReference type="ChEBI" id="CHEBI:57540"/>
        <dbReference type="ChEBI" id="CHEBI:57945"/>
        <dbReference type="EC" id="1.4.1.21"/>
    </reaction>
</comment>
<evidence type="ECO:0000259" key="7">
    <source>
        <dbReference type="Pfam" id="PF01958"/>
    </source>
</evidence>
<reference evidence="9 10" key="1">
    <citation type="submission" date="2016-12" db="EMBL/GenBank/DDBJ databases">
        <title>Comparison of Traditional DNA-DNA Hybridization with In Silico Genomic Analysis.</title>
        <authorList>
            <person name="Nicholson A.C."/>
            <person name="Humrighouse B.W."/>
            <person name="Graziano J."/>
            <person name="Lasker B."/>
            <person name="Whitney A.M."/>
            <person name="Mcquiston J.R."/>
        </authorList>
    </citation>
    <scope>NUCLEOTIDE SEQUENCE [LARGE SCALE GENOMIC DNA]</scope>
    <source>
        <strain evidence="9 10">H2240</strain>
    </source>
</reference>
<feature type="domain" description="Aspartate/homoserine dehydrogenase NAD-binding" evidence="8">
    <location>
        <begin position="25"/>
        <end position="143"/>
    </location>
</feature>
<comment type="catalytic activity">
    <reaction evidence="6">
        <text>L-aspartate + NADP(+) + H2O = oxaloacetate + NH4(+) + NADPH + H(+)</text>
        <dbReference type="Rhea" id="RHEA:11784"/>
        <dbReference type="ChEBI" id="CHEBI:15377"/>
        <dbReference type="ChEBI" id="CHEBI:15378"/>
        <dbReference type="ChEBI" id="CHEBI:16452"/>
        <dbReference type="ChEBI" id="CHEBI:28938"/>
        <dbReference type="ChEBI" id="CHEBI:29991"/>
        <dbReference type="ChEBI" id="CHEBI:57783"/>
        <dbReference type="ChEBI" id="CHEBI:58349"/>
        <dbReference type="EC" id="1.4.1.21"/>
    </reaction>
</comment>
<dbReference type="EMBL" id="NIPW01000042">
    <property type="protein sequence ID" value="OWJ75143.1"/>
    <property type="molecule type" value="Genomic_DNA"/>
</dbReference>
<feature type="binding site" evidence="6">
    <location>
        <position position="212"/>
    </location>
    <ligand>
        <name>NAD(+)</name>
        <dbReference type="ChEBI" id="CHEBI:57540"/>
    </ligand>
</feature>
<protein>
    <recommendedName>
        <fullName evidence="6">L-aspartate dehydrogenase</fullName>
        <ecNumber evidence="6">1.4.1.21</ecNumber>
    </recommendedName>
</protein>
<dbReference type="Gene3D" id="3.40.50.720">
    <property type="entry name" value="NAD(P)-binding Rossmann-like Domain"/>
    <property type="match status" value="1"/>
</dbReference>
<dbReference type="Gene3D" id="3.30.360.10">
    <property type="entry name" value="Dihydrodipicolinate Reductase, domain 2"/>
    <property type="match status" value="1"/>
</dbReference>
<evidence type="ECO:0000256" key="6">
    <source>
        <dbReference type="HAMAP-Rule" id="MF_01265"/>
    </source>
</evidence>
<dbReference type="PIRSF" id="PIRSF005227">
    <property type="entry name" value="Asp_dh_NAD_syn"/>
    <property type="match status" value="1"/>
</dbReference>
<comment type="miscellaneous">
    <text evidence="6">The iminoaspartate product is unstable in aqueous solution and can decompose to oxaloacetate and ammonia.</text>
</comment>
<evidence type="ECO:0000256" key="5">
    <source>
        <dbReference type="ARBA" id="ARBA00023027"/>
    </source>
</evidence>
<dbReference type="SUPFAM" id="SSF55347">
    <property type="entry name" value="Glyceraldehyde-3-phosphate dehydrogenase-like, C-terminal domain"/>
    <property type="match status" value="1"/>
</dbReference>
<dbReference type="GO" id="GO:0016639">
    <property type="term" value="F:oxidoreductase activity, acting on the CH-NH2 group of donors, NAD or NADP as acceptor"/>
    <property type="evidence" value="ECO:0007669"/>
    <property type="project" value="UniProtKB-UniRule"/>
</dbReference>
<organism evidence="9 10">
    <name type="scientific">Haematobacter genomosp. 1</name>
    <dbReference type="NCBI Taxonomy" id="366618"/>
    <lineage>
        <taxon>Bacteria</taxon>
        <taxon>Pseudomonadati</taxon>
        <taxon>Pseudomonadota</taxon>
        <taxon>Alphaproteobacteria</taxon>
        <taxon>Rhodobacterales</taxon>
        <taxon>Paracoccaceae</taxon>
        <taxon>Haematobacter</taxon>
    </lineage>
</organism>
<evidence type="ECO:0000313" key="9">
    <source>
        <dbReference type="EMBL" id="OWJ75143.1"/>
    </source>
</evidence>
<sequence length="289" mass="30238">MTESLELRGSAGADEVCRLSLGIIGFGAIASELLKLIEPLPLERLILLVSPGGEARARERLVASHPALVGRMQVTERLDDLIVARPGLVVEAAGHGAVDAHAARLLETGINLLLVSIGALSDEALHNRLKAAAVRGGARILLPAGAIGGIDLLSALSARGALKVRYFGTKPPSAWLGTPVAETIDLERLSEPLEFFHGNAREAARNYPKNANVAATLALAGAGFEATEVTLIADPAATGNSHRYEVSSPLANYSVEITNRATDGNAKTSVSTVYSVLREIRNQIGPVAI</sequence>
<comment type="similarity">
    <text evidence="1 6">Belongs to the L-aspartate dehydrogenase family.</text>
</comment>
<gene>
    <name evidence="6" type="primary">nadX</name>
    <name evidence="9" type="ORF">CDV49_17825</name>
</gene>